<organism evidence="1">
    <name type="scientific">Siphoviridae sp. ctICF6</name>
    <dbReference type="NCBI Taxonomy" id="2825427"/>
    <lineage>
        <taxon>Viruses</taxon>
        <taxon>Duplodnaviria</taxon>
        <taxon>Heunggongvirae</taxon>
        <taxon>Uroviricota</taxon>
        <taxon>Caudoviricetes</taxon>
    </lineage>
</organism>
<accession>A0A8S5UKZ1</accession>
<sequence length="323" mass="34591">MALRNSIFAVSGNASFMDARRDMSGLFVCDKTTMLPIAGILDRSQDNLVTGNSNSMSVTVHPFNAVLNRYGALLIQNDGNVKVPLSAAPSANSRIDVVYVKQHETRPPMSDDSDFPVFGVVKGVAAATPVAPGVPAGGLALAQVLLPAGVSNTAASGVVITQLYVGAAMKGDMLRVQNSAQRDALTMVPEGTLLHNVADNCDYVRKGGKWKFEGPFTESNLLNKNTAGWDVVQIRGTVHNGIANGFFWFNRAGDWRNAKAWDSSRVMDLPDSLKANGIDLNTPTSNKDVVLQIINNGISIRPTANHDFLKGEWISGSFSFQLA</sequence>
<reference evidence="1" key="1">
    <citation type="journal article" date="2021" name="Proc. Natl. Acad. Sci. U.S.A.">
        <title>A Catalog of Tens of Thousands of Viruses from Human Metagenomes Reveals Hidden Associations with Chronic Diseases.</title>
        <authorList>
            <person name="Tisza M.J."/>
            <person name="Buck C.B."/>
        </authorList>
    </citation>
    <scope>NUCLEOTIDE SEQUENCE</scope>
    <source>
        <strain evidence="1">CtICF6</strain>
    </source>
</reference>
<evidence type="ECO:0000313" key="1">
    <source>
        <dbReference type="EMBL" id="DAF95165.1"/>
    </source>
</evidence>
<proteinExistence type="predicted"/>
<protein>
    <submittedName>
        <fullName evidence="1">Uncharacterized protein</fullName>
    </submittedName>
</protein>
<name>A0A8S5UKZ1_9CAUD</name>
<dbReference type="EMBL" id="BK016104">
    <property type="protein sequence ID" value="DAF95165.1"/>
    <property type="molecule type" value="Genomic_DNA"/>
</dbReference>